<accession>A0A1Y1YAK1</accession>
<dbReference type="EMBL" id="MCFA01000293">
    <property type="protein sequence ID" value="ORX95008.1"/>
    <property type="molecule type" value="Genomic_DNA"/>
</dbReference>
<organism evidence="2 3">
    <name type="scientific">Clohesyomyces aquaticus</name>
    <dbReference type="NCBI Taxonomy" id="1231657"/>
    <lineage>
        <taxon>Eukaryota</taxon>
        <taxon>Fungi</taxon>
        <taxon>Dikarya</taxon>
        <taxon>Ascomycota</taxon>
        <taxon>Pezizomycotina</taxon>
        <taxon>Dothideomycetes</taxon>
        <taxon>Pleosporomycetidae</taxon>
        <taxon>Pleosporales</taxon>
        <taxon>Lindgomycetaceae</taxon>
        <taxon>Clohesyomyces</taxon>
    </lineage>
</organism>
<sequence length="204" mass="23031">MESLHLAVTGTGAWAEWFLTGAATWYSLFRRLDSAGLKDLLPFLLGLNWAAIDAVRQYFATEPKAIGSLGAAITISYWGLLIVSAQCLAADQARHHRNRRRAPLSRSRSLHPTRIIPRHIWGTEQYKPPPGEKHPGSILGRNNIQEPRGCLRQCFGFGSGHTVYLDSLGLLAGLCIFLGLYLYIQKSRIYHFELTYLLWCWVSY</sequence>
<comment type="caution">
    <text evidence="2">The sequence shown here is derived from an EMBL/GenBank/DDBJ whole genome shotgun (WGS) entry which is preliminary data.</text>
</comment>
<evidence type="ECO:0000313" key="3">
    <source>
        <dbReference type="Proteomes" id="UP000193144"/>
    </source>
</evidence>
<keyword evidence="3" id="KW-1185">Reference proteome</keyword>
<feature type="transmembrane region" description="Helical" evidence="1">
    <location>
        <begin position="163"/>
        <end position="184"/>
    </location>
</feature>
<keyword evidence="1" id="KW-0472">Membrane</keyword>
<reference evidence="2 3" key="1">
    <citation type="submission" date="2016-07" db="EMBL/GenBank/DDBJ databases">
        <title>Pervasive Adenine N6-methylation of Active Genes in Fungi.</title>
        <authorList>
            <consortium name="DOE Joint Genome Institute"/>
            <person name="Mondo S.J."/>
            <person name="Dannebaum R.O."/>
            <person name="Kuo R.C."/>
            <person name="Labutti K."/>
            <person name="Haridas S."/>
            <person name="Kuo A."/>
            <person name="Salamov A."/>
            <person name="Ahrendt S.R."/>
            <person name="Lipzen A."/>
            <person name="Sullivan W."/>
            <person name="Andreopoulos W.B."/>
            <person name="Clum A."/>
            <person name="Lindquist E."/>
            <person name="Daum C."/>
            <person name="Ramamoorthy G.K."/>
            <person name="Gryganskyi A."/>
            <person name="Culley D."/>
            <person name="Magnuson J.K."/>
            <person name="James T.Y."/>
            <person name="O'Malley M.A."/>
            <person name="Stajich J.E."/>
            <person name="Spatafora J.W."/>
            <person name="Visel A."/>
            <person name="Grigoriev I.V."/>
        </authorList>
    </citation>
    <scope>NUCLEOTIDE SEQUENCE [LARGE SCALE GENOMIC DNA]</scope>
    <source>
        <strain evidence="2 3">CBS 115471</strain>
    </source>
</reference>
<keyword evidence="1" id="KW-1133">Transmembrane helix</keyword>
<feature type="transmembrane region" description="Helical" evidence="1">
    <location>
        <begin position="6"/>
        <end position="28"/>
    </location>
</feature>
<name>A0A1Y1YAK1_9PLEO</name>
<dbReference type="Proteomes" id="UP000193144">
    <property type="component" value="Unassembled WGS sequence"/>
</dbReference>
<dbReference type="OrthoDB" id="3550824at2759"/>
<keyword evidence="1" id="KW-0812">Transmembrane</keyword>
<protein>
    <submittedName>
        <fullName evidence="2">Uncharacterized protein</fullName>
    </submittedName>
</protein>
<evidence type="ECO:0000256" key="1">
    <source>
        <dbReference type="SAM" id="Phobius"/>
    </source>
</evidence>
<gene>
    <name evidence="2" type="ORF">BCR34DRAFT_204946</name>
</gene>
<dbReference type="AlphaFoldDB" id="A0A1Y1YAK1"/>
<proteinExistence type="predicted"/>
<evidence type="ECO:0000313" key="2">
    <source>
        <dbReference type="EMBL" id="ORX95008.1"/>
    </source>
</evidence>
<feature type="transmembrane region" description="Helical" evidence="1">
    <location>
        <begin position="65"/>
        <end position="90"/>
    </location>
</feature>